<keyword evidence="12" id="KW-1185">Reference proteome</keyword>
<evidence type="ECO:0000256" key="9">
    <source>
        <dbReference type="RuleBase" id="RU000488"/>
    </source>
</evidence>
<comment type="subcellular location">
    <subcellularLocation>
        <location evidence="1">Membrane</location>
        <topology evidence="1">Multi-pass membrane protein</topology>
    </subcellularLocation>
</comment>
<dbReference type="PRINTS" id="PR00926">
    <property type="entry name" value="MITOCARRIER"/>
</dbReference>
<feature type="transmembrane region" description="Helical" evidence="10">
    <location>
        <begin position="6"/>
        <end position="27"/>
    </location>
</feature>
<dbReference type="EMBL" id="VLTN01000005">
    <property type="protein sequence ID" value="KAA0156028.1"/>
    <property type="molecule type" value="Genomic_DNA"/>
</dbReference>
<dbReference type="InterPro" id="IPR018108">
    <property type="entry name" value="MCP_transmembrane"/>
</dbReference>
<evidence type="ECO:0000256" key="4">
    <source>
        <dbReference type="ARBA" id="ARBA00022692"/>
    </source>
</evidence>
<dbReference type="InterPro" id="IPR023395">
    <property type="entry name" value="MCP_dom_sf"/>
</dbReference>
<evidence type="ECO:0000256" key="6">
    <source>
        <dbReference type="ARBA" id="ARBA00022989"/>
    </source>
</evidence>
<dbReference type="Gene3D" id="1.50.40.10">
    <property type="entry name" value="Mitochondrial carrier domain"/>
    <property type="match status" value="2"/>
</dbReference>
<keyword evidence="4 8" id="KW-0812">Transmembrane</keyword>
<organism evidence="11 12">
    <name type="scientific">Cafeteria roenbergensis</name>
    <name type="common">Marine flagellate</name>
    <dbReference type="NCBI Taxonomy" id="33653"/>
    <lineage>
        <taxon>Eukaryota</taxon>
        <taxon>Sar</taxon>
        <taxon>Stramenopiles</taxon>
        <taxon>Bigyra</taxon>
        <taxon>Opalozoa</taxon>
        <taxon>Bicosoecida</taxon>
        <taxon>Cafeteriaceae</taxon>
        <taxon>Cafeteria</taxon>
    </lineage>
</organism>
<dbReference type="InterPro" id="IPR002067">
    <property type="entry name" value="MCP"/>
</dbReference>
<evidence type="ECO:0000256" key="1">
    <source>
        <dbReference type="ARBA" id="ARBA00004141"/>
    </source>
</evidence>
<gene>
    <name evidence="11" type="ORF">FNF29_01446</name>
</gene>
<evidence type="ECO:0000256" key="8">
    <source>
        <dbReference type="PROSITE-ProRule" id="PRU00282"/>
    </source>
</evidence>
<feature type="transmembrane region" description="Helical" evidence="10">
    <location>
        <begin position="242"/>
        <end position="263"/>
    </location>
</feature>
<accession>A0A5A8CTF0</accession>
<dbReference type="PROSITE" id="PS50920">
    <property type="entry name" value="SOLCAR"/>
    <property type="match status" value="3"/>
</dbReference>
<comment type="caution">
    <text evidence="11">The sequence shown here is derived from an EMBL/GenBank/DDBJ whole genome shotgun (WGS) entry which is preliminary data.</text>
</comment>
<comment type="similarity">
    <text evidence="2 9">Belongs to the mitochondrial carrier (TC 2.A.29) family.</text>
</comment>
<proteinExistence type="inferred from homology"/>
<feature type="repeat" description="Solcar" evidence="8">
    <location>
        <begin position="92"/>
        <end position="174"/>
    </location>
</feature>
<evidence type="ECO:0000256" key="2">
    <source>
        <dbReference type="ARBA" id="ARBA00006375"/>
    </source>
</evidence>
<evidence type="ECO:0000256" key="7">
    <source>
        <dbReference type="ARBA" id="ARBA00023136"/>
    </source>
</evidence>
<dbReference type="GO" id="GO:0016020">
    <property type="term" value="C:membrane"/>
    <property type="evidence" value="ECO:0007669"/>
    <property type="project" value="UniProtKB-SubCell"/>
</dbReference>
<dbReference type="PANTHER" id="PTHR45667">
    <property type="entry name" value="S-ADENOSYLMETHIONINE MITOCHONDRIAL CARRIER PROTEIN"/>
    <property type="match status" value="1"/>
</dbReference>
<name>A0A5A8CTF0_CAFRO</name>
<feature type="repeat" description="Solcar" evidence="8">
    <location>
        <begin position="4"/>
        <end position="86"/>
    </location>
</feature>
<dbReference type="SUPFAM" id="SSF103506">
    <property type="entry name" value="Mitochondrial carrier"/>
    <property type="match status" value="1"/>
</dbReference>
<feature type="repeat" description="Solcar" evidence="8">
    <location>
        <begin position="187"/>
        <end position="272"/>
    </location>
</feature>
<keyword evidence="3 9" id="KW-0813">Transport</keyword>
<dbReference type="Pfam" id="PF00153">
    <property type="entry name" value="Mito_carr"/>
    <property type="match status" value="3"/>
</dbReference>
<sequence>MSDAPLWAKAVAGGMAGMTVDFVLYPLDTIKTRMQTRPGAEGLPPGSAIARSLRSGAFYRGLASAMAGSFPGAATFWTTYEMVKATAAPLVGTGIAPVVAAASADVAVVAVRNPFEVVKQQMQSGMHANTMSAVRRILSVDGMRGFYAGYGSTVLREIPFDAIEFGLYELMKRKLVQHRRRDLVLWENAALGSVAGGVAAALTTPLDVVKTRLMTQTNTAVADRYTGVVDALRRVYATEGPMALLSGIGPRVLWISVGGAIFIGSYEEFRRRLAPPRAPKVAGEERE</sequence>
<protein>
    <recommendedName>
        <fullName evidence="13">Mitochondrial carrier protein</fullName>
    </recommendedName>
</protein>
<evidence type="ECO:0008006" key="13">
    <source>
        <dbReference type="Google" id="ProtNLM"/>
    </source>
</evidence>
<dbReference type="OMA" id="DIWIAGA"/>
<dbReference type="GO" id="GO:0055085">
    <property type="term" value="P:transmembrane transport"/>
    <property type="evidence" value="ECO:0007669"/>
    <property type="project" value="InterPro"/>
</dbReference>
<evidence type="ECO:0000313" key="11">
    <source>
        <dbReference type="EMBL" id="KAA0156028.1"/>
    </source>
</evidence>
<evidence type="ECO:0000256" key="3">
    <source>
        <dbReference type="ARBA" id="ARBA00022448"/>
    </source>
</evidence>
<evidence type="ECO:0000313" key="12">
    <source>
        <dbReference type="Proteomes" id="UP000323011"/>
    </source>
</evidence>
<reference evidence="11 12" key="1">
    <citation type="submission" date="2019-07" db="EMBL/GenBank/DDBJ databases">
        <title>Genomes of Cafeteria roenbergensis.</title>
        <authorList>
            <person name="Fischer M.G."/>
            <person name="Hackl T."/>
            <person name="Roman M."/>
        </authorList>
    </citation>
    <scope>NUCLEOTIDE SEQUENCE [LARGE SCALE GENOMIC DNA]</scope>
    <source>
        <strain evidence="11 12">BVI</strain>
    </source>
</reference>
<dbReference type="Proteomes" id="UP000323011">
    <property type="component" value="Unassembled WGS sequence"/>
</dbReference>
<keyword evidence="7 8" id="KW-0472">Membrane</keyword>
<keyword evidence="6 10" id="KW-1133">Transmembrane helix</keyword>
<feature type="transmembrane region" description="Helical" evidence="10">
    <location>
        <begin position="183"/>
        <end position="204"/>
    </location>
</feature>
<evidence type="ECO:0000256" key="10">
    <source>
        <dbReference type="SAM" id="Phobius"/>
    </source>
</evidence>
<evidence type="ECO:0000256" key="5">
    <source>
        <dbReference type="ARBA" id="ARBA00022737"/>
    </source>
</evidence>
<dbReference type="AlphaFoldDB" id="A0A5A8CTF0"/>
<keyword evidence="5" id="KW-0677">Repeat</keyword>